<sequence>MAIRQTPPLLRVTHRPRRSNVCEVIPPSRRKATPAPLSLPHISWHEFGSCLILRFSFPSLLDSTPPTVPPFDSIKHPQTLVSSCIHHLDTRHILHCFPHQSIPSPPARNPPGVFSTASPPRHCHHNTPSVLQHLRLESPSCAADEMVKRMRPSAAVAERPHFKIQYSPPKQYFRFATKFAASELVNGESPSYICGEIEDRARKAPCEDEDDLVHQRPHLKKQKRTIGQHVDIGVKVADITTAVITVAEHYDAAVVGRADLIIRMSAAESIAAKRIADLEASLSACQDSAAQAQVEASSRLAELESVAEAKFAELRNDNEMRCSSITAAASLEIRKRDSVIADQGMTINGMTARETQLLAQVEQLSGRVEELTLEGQTVMNERNQAIASQAETMSRLQQAEMESKADVDMEEPSMPLKIGNDDGGNVLPASGISDEMNIENDVGLARLMQLEFDLQSEQEHSKDLEEKVHAEKKMSSFLEGELEQAYALVDQGHSAIRELEAMHARDIASLEESLAECEEEVETLKRRQVQVDQPVDVDSPLLRDLRQQIDEKKKIVAATEEKIAKRKQQNANANSRARAEQRLEASRSKQRNKPSGVKKQQAASTARAAPMTESKTKRIVNAKTQNAITAAADEERSAKKKQLEKADAADLMEAVDLKDKFEPVKSRREVPSHLVHEDDENIELFPRPIAQNITQSSDVDREVDPVIESDQNSLPVGTSSSFYQAGFDTDPWAGMNAYYDQREAQAKLDALKKANPAAVDDSGYMSDADQPTPARFGRSQSPEHISSNCYQPEALTEAFEGKDGILKRLEGVEMSEDNSLGDSDMDSLNTSTSSNSTNLTSVGSTSLLEAAENSIAASALRMKEDERARDQAGKNTMQFAGGREQAAKQSRAGGLRSFETL</sequence>
<accession>A0A1Y6M1Q3</accession>
<keyword evidence="1" id="KW-0175">Coiled coil</keyword>
<feature type="region of interest" description="Disordered" evidence="2">
    <location>
        <begin position="758"/>
        <end position="792"/>
    </location>
</feature>
<feature type="coiled-coil region" evidence="1">
    <location>
        <begin position="447"/>
        <end position="474"/>
    </location>
</feature>
<feature type="compositionally biased region" description="Polar residues" evidence="2">
    <location>
        <begin position="778"/>
        <end position="790"/>
    </location>
</feature>
<feature type="compositionally biased region" description="Low complexity" evidence="2">
    <location>
        <begin position="827"/>
        <end position="841"/>
    </location>
</feature>
<evidence type="ECO:0000256" key="2">
    <source>
        <dbReference type="SAM" id="MobiDB-lite"/>
    </source>
</evidence>
<feature type="region of interest" description="Disordered" evidence="2">
    <location>
        <begin position="563"/>
        <end position="621"/>
    </location>
</feature>
<name>A0A1Y6M1Q3_ZYMTR</name>
<feature type="compositionally biased region" description="Basic and acidic residues" evidence="2">
    <location>
        <begin position="861"/>
        <end position="872"/>
    </location>
</feature>
<reference evidence="3 4" key="1">
    <citation type="submission" date="2016-10" db="EMBL/GenBank/DDBJ databases">
        <authorList>
            <person name="Varghese N."/>
        </authorList>
    </citation>
    <scope>NUCLEOTIDE SEQUENCE [LARGE SCALE GENOMIC DNA]</scope>
</reference>
<evidence type="ECO:0000313" key="3">
    <source>
        <dbReference type="EMBL" id="SMY29628.1"/>
    </source>
</evidence>
<protein>
    <submittedName>
        <fullName evidence="3">Uncharacterized protein</fullName>
    </submittedName>
</protein>
<proteinExistence type="predicted"/>
<dbReference type="Proteomes" id="UP000215453">
    <property type="component" value="Chromosome 12"/>
</dbReference>
<feature type="compositionally biased region" description="Basic and acidic residues" evidence="2">
    <location>
        <begin position="577"/>
        <end position="587"/>
    </location>
</feature>
<evidence type="ECO:0000313" key="4">
    <source>
        <dbReference type="Proteomes" id="UP000215453"/>
    </source>
</evidence>
<organism evidence="3 4">
    <name type="scientific">Zymoseptoria tritici ST99CH_1A5</name>
    <dbReference type="NCBI Taxonomy" id="1276529"/>
    <lineage>
        <taxon>Eukaryota</taxon>
        <taxon>Fungi</taxon>
        <taxon>Dikarya</taxon>
        <taxon>Ascomycota</taxon>
        <taxon>Pezizomycotina</taxon>
        <taxon>Dothideomycetes</taxon>
        <taxon>Dothideomycetidae</taxon>
        <taxon>Mycosphaerellales</taxon>
        <taxon>Mycosphaerellaceae</taxon>
        <taxon>Zymoseptoria</taxon>
    </lineage>
</organism>
<dbReference type="AlphaFoldDB" id="A0A1Y6M1Q3"/>
<dbReference type="EMBL" id="LT882687">
    <property type="protein sequence ID" value="SMY29628.1"/>
    <property type="molecule type" value="Genomic_DNA"/>
</dbReference>
<gene>
    <name evidence="3" type="ORF">ZT1A5_G11077</name>
</gene>
<feature type="region of interest" description="Disordered" evidence="2">
    <location>
        <begin position="816"/>
        <end position="841"/>
    </location>
</feature>
<evidence type="ECO:0000256" key="1">
    <source>
        <dbReference type="SAM" id="Coils"/>
    </source>
</evidence>
<feature type="region of interest" description="Disordered" evidence="2">
    <location>
        <begin position="859"/>
        <end position="901"/>
    </location>
</feature>